<proteinExistence type="predicted"/>
<protein>
    <submittedName>
        <fullName evidence="2">Uncharacterized protein</fullName>
    </submittedName>
</protein>
<feature type="non-terminal residue" evidence="2">
    <location>
        <position position="1"/>
    </location>
</feature>
<dbReference type="Proteomes" id="UP000235388">
    <property type="component" value="Unassembled WGS sequence"/>
</dbReference>
<dbReference type="EMBL" id="PGCJ01001559">
    <property type="protein sequence ID" value="PLW04795.1"/>
    <property type="molecule type" value="Genomic_DNA"/>
</dbReference>
<accession>A0A2N5RUY6</accession>
<organism evidence="2 3">
    <name type="scientific">Puccinia coronata f. sp. avenae</name>
    <dbReference type="NCBI Taxonomy" id="200324"/>
    <lineage>
        <taxon>Eukaryota</taxon>
        <taxon>Fungi</taxon>
        <taxon>Dikarya</taxon>
        <taxon>Basidiomycota</taxon>
        <taxon>Pucciniomycotina</taxon>
        <taxon>Pucciniomycetes</taxon>
        <taxon>Pucciniales</taxon>
        <taxon>Pucciniaceae</taxon>
        <taxon>Puccinia</taxon>
    </lineage>
</organism>
<name>A0A2N5RUY6_9BASI</name>
<gene>
    <name evidence="2" type="ORF">PCANC_28804</name>
</gene>
<evidence type="ECO:0000256" key="1">
    <source>
        <dbReference type="SAM" id="MobiDB-lite"/>
    </source>
</evidence>
<comment type="caution">
    <text evidence="2">The sequence shown here is derived from an EMBL/GenBank/DDBJ whole genome shotgun (WGS) entry which is preliminary data.</text>
</comment>
<feature type="region of interest" description="Disordered" evidence="1">
    <location>
        <begin position="1"/>
        <end position="23"/>
    </location>
</feature>
<sequence length="155" mass="18686">YLEGGRTELEDQPGPLGTLPEDRKSRLKQQIWRHEYRLGRLQQLPENPTDVQHIKQFWRHKYWLDQLEQLNRRREYRSSRSEEHGPSCLNNMEHLASVTELWLGRLEQQDGQHWSPEDLFRHLDRLVGHHEGDFQNHRKISQAVRNIDQAVRTKL</sequence>
<keyword evidence="3" id="KW-1185">Reference proteome</keyword>
<evidence type="ECO:0000313" key="3">
    <source>
        <dbReference type="Proteomes" id="UP000235388"/>
    </source>
</evidence>
<dbReference type="AlphaFoldDB" id="A0A2N5RUY6"/>
<reference evidence="2 3" key="1">
    <citation type="submission" date="2017-11" db="EMBL/GenBank/DDBJ databases">
        <title>De novo assembly and phasing of dikaryotic genomes from two isolates of Puccinia coronata f. sp. avenae, the causal agent of oat crown rust.</title>
        <authorList>
            <person name="Miller M.E."/>
            <person name="Zhang Y."/>
            <person name="Omidvar V."/>
            <person name="Sperschneider J."/>
            <person name="Schwessinger B."/>
            <person name="Raley C."/>
            <person name="Palmer J.M."/>
            <person name="Garnica D."/>
            <person name="Upadhyaya N."/>
            <person name="Rathjen J."/>
            <person name="Taylor J.M."/>
            <person name="Park R.F."/>
            <person name="Dodds P.N."/>
            <person name="Hirsch C.D."/>
            <person name="Kianian S.F."/>
            <person name="Figueroa M."/>
        </authorList>
    </citation>
    <scope>NUCLEOTIDE SEQUENCE [LARGE SCALE GENOMIC DNA]</scope>
    <source>
        <strain evidence="2">12NC29</strain>
    </source>
</reference>
<evidence type="ECO:0000313" key="2">
    <source>
        <dbReference type="EMBL" id="PLW04795.1"/>
    </source>
</evidence>